<dbReference type="InterPro" id="IPR001258">
    <property type="entry name" value="NHL_repeat"/>
</dbReference>
<dbReference type="eggNOG" id="COG0457">
    <property type="taxonomic scope" value="Bacteria"/>
</dbReference>
<dbReference type="InterPro" id="IPR050952">
    <property type="entry name" value="TRIM-NHL_E3_ligases"/>
</dbReference>
<name>H9UKD9_SPIAZ</name>
<dbReference type="OrthoDB" id="9792285at2"/>
<feature type="signal peptide" evidence="3">
    <location>
        <begin position="1"/>
        <end position="19"/>
    </location>
</feature>
<dbReference type="Proteomes" id="UP000007383">
    <property type="component" value="Chromosome"/>
</dbReference>
<protein>
    <recommendedName>
        <fullName evidence="6">NHL repeat protein</fullName>
    </recommendedName>
</protein>
<evidence type="ECO:0000256" key="1">
    <source>
        <dbReference type="ARBA" id="ARBA00022737"/>
    </source>
</evidence>
<dbReference type="KEGG" id="sfc:Spiaf_1931"/>
<dbReference type="SUPFAM" id="SSF101898">
    <property type="entry name" value="NHL repeat"/>
    <property type="match status" value="1"/>
</dbReference>
<dbReference type="Gene3D" id="2.120.10.30">
    <property type="entry name" value="TolB, C-terminal domain"/>
    <property type="match status" value="2"/>
</dbReference>
<evidence type="ECO:0000313" key="5">
    <source>
        <dbReference type="Proteomes" id="UP000007383"/>
    </source>
</evidence>
<evidence type="ECO:0008006" key="6">
    <source>
        <dbReference type="Google" id="ProtNLM"/>
    </source>
</evidence>
<reference evidence="5" key="1">
    <citation type="journal article" date="2013" name="Stand. Genomic Sci.">
        <title>Complete genome sequence of the halophilic bacterium Spirochaeta africana type strain (Z-7692(T)) from the alkaline Lake Magadi in the East African Rift.</title>
        <authorList>
            <person name="Liolos K."/>
            <person name="Abt B."/>
            <person name="Scheuner C."/>
            <person name="Teshima H."/>
            <person name="Held B."/>
            <person name="Lapidus A."/>
            <person name="Nolan M."/>
            <person name="Lucas S."/>
            <person name="Deshpande S."/>
            <person name="Cheng J.F."/>
            <person name="Tapia R."/>
            <person name="Goodwin L.A."/>
            <person name="Pitluck S."/>
            <person name="Pagani I."/>
            <person name="Ivanova N."/>
            <person name="Mavromatis K."/>
            <person name="Mikhailova N."/>
            <person name="Huntemann M."/>
            <person name="Pati A."/>
            <person name="Chen A."/>
            <person name="Palaniappan K."/>
            <person name="Land M."/>
            <person name="Rohde M."/>
            <person name="Tindall B.J."/>
            <person name="Detter J.C."/>
            <person name="Goker M."/>
            <person name="Bristow J."/>
            <person name="Eisen J.A."/>
            <person name="Markowitz V."/>
            <person name="Hugenholtz P."/>
            <person name="Woyke T."/>
            <person name="Klenk H.P."/>
            <person name="Kyrpides N.C."/>
        </authorList>
    </citation>
    <scope>NUCLEOTIDE SEQUENCE</scope>
    <source>
        <strain evidence="5">ATCC 700263 / DSM 8902 / Z-7692</strain>
    </source>
</reference>
<feature type="repeat" description="NHL" evidence="2">
    <location>
        <begin position="217"/>
        <end position="260"/>
    </location>
</feature>
<dbReference type="HOGENOM" id="CLU_025265_0_0_12"/>
<sequence length="673" mass="74079">MRRFCLIFLFLTAVLPIFAQQAATFSDLAAQEEFRHGVLAFHAGHFNEAVLAFQRAAAAAPEAPLIRQWLGRAYAQAGFWDAAAGEWDEVVAAGQAPIALLQRMEILQERTGLAPELAGRERYVLAAEISGHSAEYSIFRRPTSIRPLPDGTSIVTAFGSHTITVLDPNGNRRRELLGGVTGLDGPYDVLPLPDGRILVSEFMGDRISLLNERGNRIASFGERGRGDGQLLGPQFMTIDSREHLYVTDWGNRLVRKFTLEGEYLFSIGAPEPGFDGLRRPTGVLWWNDELWVADAERGVLQVFDESGNHLQTVSHDRISEPQMLDAYDHETLLVVDSNAILLLQPDNLDSVVIDDSATRKLTAAAVDANGNIVAVDHDRENMVVFTQVSQLYAGMHVTIQRVNADRFPEVTIELTVEDRAGRPIVGLDRRNFVIADPGGTSQQLETIYQGWDAAAVHTALLLDMEPPMQSLAAPVQQHIENLYDLGISADTWRIVSAGWNPVLEADSGDGGATAAARASQVLAQADGGAIDQGIRFAADGLLQKRGRSQIVLVTAGGQMLPEFETYGEIELARYLQQNHIRFSVLRVGDGQIDSRLMFLVEETGGTVVDESEPRGLLPLMEHARTAPDGWYTLRYRSDANSDFGRRFLPLSVESLLLQRSGRDELGFFAPLEF</sequence>
<dbReference type="EMBL" id="CP003282">
    <property type="protein sequence ID" value="AFG37982.1"/>
    <property type="molecule type" value="Genomic_DNA"/>
</dbReference>
<evidence type="ECO:0000256" key="3">
    <source>
        <dbReference type="SAM" id="SignalP"/>
    </source>
</evidence>
<proteinExistence type="predicted"/>
<accession>H9UKD9</accession>
<dbReference type="GO" id="GO:0008270">
    <property type="term" value="F:zinc ion binding"/>
    <property type="evidence" value="ECO:0007669"/>
    <property type="project" value="UniProtKB-KW"/>
</dbReference>
<dbReference type="PROSITE" id="PS51125">
    <property type="entry name" value="NHL"/>
    <property type="match status" value="1"/>
</dbReference>
<keyword evidence="1" id="KW-0677">Repeat</keyword>
<keyword evidence="5" id="KW-1185">Reference proteome</keyword>
<dbReference type="CDD" id="cd05819">
    <property type="entry name" value="NHL"/>
    <property type="match status" value="1"/>
</dbReference>
<dbReference type="eggNOG" id="COG3391">
    <property type="taxonomic scope" value="Bacteria"/>
</dbReference>
<organism evidence="4 5">
    <name type="scientific">Spirochaeta africana (strain ATCC 700263 / DSM 8902 / Z-7692)</name>
    <dbReference type="NCBI Taxonomy" id="889378"/>
    <lineage>
        <taxon>Bacteria</taxon>
        <taxon>Pseudomonadati</taxon>
        <taxon>Spirochaetota</taxon>
        <taxon>Spirochaetia</taxon>
        <taxon>Spirochaetales</taxon>
        <taxon>Spirochaetaceae</taxon>
        <taxon>Spirochaeta</taxon>
    </lineage>
</organism>
<dbReference type="PATRIC" id="fig|889378.3.peg.1917"/>
<gene>
    <name evidence="4" type="ordered locus">Spiaf_1931</name>
</gene>
<dbReference type="AlphaFoldDB" id="H9UKD9"/>
<dbReference type="PANTHER" id="PTHR24104">
    <property type="entry name" value="E3 UBIQUITIN-PROTEIN LIGASE NHLRC1-RELATED"/>
    <property type="match status" value="1"/>
</dbReference>
<keyword evidence="3" id="KW-0732">Signal</keyword>
<dbReference type="SUPFAM" id="SSF48452">
    <property type="entry name" value="TPR-like"/>
    <property type="match status" value="1"/>
</dbReference>
<dbReference type="PANTHER" id="PTHR24104:SF25">
    <property type="entry name" value="PROTEIN LIN-41"/>
    <property type="match status" value="1"/>
</dbReference>
<dbReference type="RefSeq" id="WP_014455965.1">
    <property type="nucleotide sequence ID" value="NC_017098.1"/>
</dbReference>
<dbReference type="InterPro" id="IPR011990">
    <property type="entry name" value="TPR-like_helical_dom_sf"/>
</dbReference>
<dbReference type="SUPFAM" id="SSF63829">
    <property type="entry name" value="Calcium-dependent phosphotriesterase"/>
    <property type="match status" value="1"/>
</dbReference>
<feature type="chain" id="PRO_5003623071" description="NHL repeat protein" evidence="3">
    <location>
        <begin position="20"/>
        <end position="673"/>
    </location>
</feature>
<evidence type="ECO:0000313" key="4">
    <source>
        <dbReference type="EMBL" id="AFG37982.1"/>
    </source>
</evidence>
<dbReference type="STRING" id="889378.Spiaf_1931"/>
<dbReference type="Gene3D" id="1.25.40.10">
    <property type="entry name" value="Tetratricopeptide repeat domain"/>
    <property type="match status" value="1"/>
</dbReference>
<dbReference type="InterPro" id="IPR011042">
    <property type="entry name" value="6-blade_b-propeller_TolB-like"/>
</dbReference>
<evidence type="ECO:0000256" key="2">
    <source>
        <dbReference type="PROSITE-ProRule" id="PRU00504"/>
    </source>
</evidence>